<evidence type="ECO:0000313" key="3">
    <source>
        <dbReference type="Proteomes" id="UP000517916"/>
    </source>
</evidence>
<reference evidence="2 3" key="1">
    <citation type="submission" date="2020-08" db="EMBL/GenBank/DDBJ databases">
        <title>Genomic Encyclopedia of Archaeal and Bacterial Type Strains, Phase II (KMG-II): from individual species to whole genera.</title>
        <authorList>
            <person name="Goeker M."/>
        </authorList>
    </citation>
    <scope>NUCLEOTIDE SEQUENCE [LARGE SCALE GENOMIC DNA]</scope>
    <source>
        <strain evidence="2 3">DSM 43850</strain>
    </source>
</reference>
<gene>
    <name evidence="2" type="ORF">BC739_000165</name>
</gene>
<dbReference type="Proteomes" id="UP000517916">
    <property type="component" value="Unassembled WGS sequence"/>
</dbReference>
<dbReference type="RefSeq" id="WP_158510844.1">
    <property type="nucleotide sequence ID" value="NZ_BAAABQ010000010.1"/>
</dbReference>
<comment type="caution">
    <text evidence="2">The sequence shown here is derived from an EMBL/GenBank/DDBJ whole genome shotgun (WGS) entry which is preliminary data.</text>
</comment>
<dbReference type="EMBL" id="JACJID010000001">
    <property type="protein sequence ID" value="MBA8922968.1"/>
    <property type="molecule type" value="Genomic_DNA"/>
</dbReference>
<keyword evidence="3" id="KW-1185">Reference proteome</keyword>
<organism evidence="2 3">
    <name type="scientific">Kutzneria viridogrisea</name>
    <dbReference type="NCBI Taxonomy" id="47990"/>
    <lineage>
        <taxon>Bacteria</taxon>
        <taxon>Bacillati</taxon>
        <taxon>Actinomycetota</taxon>
        <taxon>Actinomycetes</taxon>
        <taxon>Pseudonocardiales</taxon>
        <taxon>Pseudonocardiaceae</taxon>
        <taxon>Kutzneria</taxon>
    </lineage>
</organism>
<evidence type="ECO:0000313" key="2">
    <source>
        <dbReference type="EMBL" id="MBA8922968.1"/>
    </source>
</evidence>
<feature type="region of interest" description="Disordered" evidence="1">
    <location>
        <begin position="1"/>
        <end position="32"/>
    </location>
</feature>
<name>A0ABR6B7Y5_9PSEU</name>
<sequence length="57" mass="6237">MTVHVAELHTEVVPAAPNAPEGTAPKAPIGTDEEHWRTCAARLTWLAQRVRAEGYDD</sequence>
<accession>A0ABR6B7Y5</accession>
<evidence type="ECO:0000256" key="1">
    <source>
        <dbReference type="SAM" id="MobiDB-lite"/>
    </source>
</evidence>
<proteinExistence type="predicted"/>
<feature type="compositionally biased region" description="Basic and acidic residues" evidence="1">
    <location>
        <begin position="1"/>
        <end position="10"/>
    </location>
</feature>
<protein>
    <submittedName>
        <fullName evidence="2">Uncharacterized protein</fullName>
    </submittedName>
</protein>